<evidence type="ECO:0000313" key="2">
    <source>
        <dbReference type="EMBL" id="MFL9842224.1"/>
    </source>
</evidence>
<dbReference type="PANTHER" id="PTHR22617:SF23">
    <property type="entry name" value="CHEMOTAXIS PROTEIN CHEW"/>
    <property type="match status" value="1"/>
</dbReference>
<dbReference type="Pfam" id="PF01584">
    <property type="entry name" value="CheW"/>
    <property type="match status" value="1"/>
</dbReference>
<proteinExistence type="predicted"/>
<dbReference type="Gene3D" id="2.40.50.180">
    <property type="entry name" value="CheA-289, Domain 4"/>
    <property type="match status" value="1"/>
</dbReference>
<gene>
    <name evidence="2" type="ORF">ABS767_14725</name>
</gene>
<dbReference type="InterPro" id="IPR039315">
    <property type="entry name" value="CheW"/>
</dbReference>
<dbReference type="SUPFAM" id="SSF50341">
    <property type="entry name" value="CheW-like"/>
    <property type="match status" value="1"/>
</dbReference>
<keyword evidence="3" id="KW-1185">Reference proteome</keyword>
<dbReference type="EMBL" id="JBELQC010000002">
    <property type="protein sequence ID" value="MFL9842224.1"/>
    <property type="molecule type" value="Genomic_DNA"/>
</dbReference>
<accession>A0ABW8YQA4</accession>
<name>A0ABW8YQA4_9SPHN</name>
<feature type="domain" description="CheW-like" evidence="1">
    <location>
        <begin position="3"/>
        <end position="141"/>
    </location>
</feature>
<dbReference type="PANTHER" id="PTHR22617">
    <property type="entry name" value="CHEMOTAXIS SENSOR HISTIDINE KINASE-RELATED"/>
    <property type="match status" value="1"/>
</dbReference>
<comment type="caution">
    <text evidence="2">The sequence shown here is derived from an EMBL/GenBank/DDBJ whole genome shotgun (WGS) entry which is preliminary data.</text>
</comment>
<dbReference type="PROSITE" id="PS50851">
    <property type="entry name" value="CHEW"/>
    <property type="match status" value="1"/>
</dbReference>
<evidence type="ECO:0000259" key="1">
    <source>
        <dbReference type="PROSITE" id="PS50851"/>
    </source>
</evidence>
<dbReference type="SMART" id="SM00260">
    <property type="entry name" value="CheW"/>
    <property type="match status" value="1"/>
</dbReference>
<dbReference type="RefSeq" id="WP_408079665.1">
    <property type="nucleotide sequence ID" value="NZ_JBELQC010000002.1"/>
</dbReference>
<organism evidence="2 3">
    <name type="scientific">Sphingomonas plantiphila</name>
    <dbReference type="NCBI Taxonomy" id="3163295"/>
    <lineage>
        <taxon>Bacteria</taxon>
        <taxon>Pseudomonadati</taxon>
        <taxon>Pseudomonadota</taxon>
        <taxon>Alphaproteobacteria</taxon>
        <taxon>Sphingomonadales</taxon>
        <taxon>Sphingomonadaceae</taxon>
        <taxon>Sphingomonas</taxon>
    </lineage>
</organism>
<dbReference type="InterPro" id="IPR036061">
    <property type="entry name" value="CheW-like_dom_sf"/>
</dbReference>
<protein>
    <submittedName>
        <fullName evidence="2">Chemotaxis protein CheW</fullName>
    </submittedName>
</protein>
<reference evidence="2 3" key="1">
    <citation type="submission" date="2024-06" db="EMBL/GenBank/DDBJ databases">
        <authorList>
            <person name="Kaempfer P."/>
            <person name="Viver T."/>
        </authorList>
    </citation>
    <scope>NUCLEOTIDE SEQUENCE [LARGE SCALE GENOMIC DNA]</scope>
    <source>
        <strain evidence="2 3">ST-64</strain>
    </source>
</reference>
<evidence type="ECO:0000313" key="3">
    <source>
        <dbReference type="Proteomes" id="UP001629244"/>
    </source>
</evidence>
<sequence>MSEQLFLIAHIADQSVAIDANQVESVVDIGAIVAVPRAEGHVRGLAALRSRVVTVIDTRAALGLPPSAAPAGRAVITPVEGHHYAMLVDALDDVAPFELQPLAAGVPLSEMWQRAGRGLVERDGEPILSIDLSALVPGLAEPTA</sequence>
<dbReference type="InterPro" id="IPR002545">
    <property type="entry name" value="CheW-lke_dom"/>
</dbReference>
<dbReference type="Gene3D" id="2.30.30.40">
    <property type="entry name" value="SH3 Domains"/>
    <property type="match status" value="1"/>
</dbReference>
<dbReference type="Proteomes" id="UP001629244">
    <property type="component" value="Unassembled WGS sequence"/>
</dbReference>